<evidence type="ECO:0000256" key="1">
    <source>
        <dbReference type="SAM" id="MobiDB-lite"/>
    </source>
</evidence>
<dbReference type="EnsemblFungi" id="EJT68988">
    <property type="protein sequence ID" value="EJT68988"/>
    <property type="gene ID" value="GGTG_13494"/>
</dbReference>
<name>J3PJ12_GAET3</name>
<reference evidence="3" key="5">
    <citation type="submission" date="2018-04" db="UniProtKB">
        <authorList>
            <consortium name="EnsemblFungi"/>
        </authorList>
    </citation>
    <scope>IDENTIFICATION</scope>
    <source>
        <strain evidence="3">R3-111a-1</strain>
    </source>
</reference>
<evidence type="ECO:0000313" key="4">
    <source>
        <dbReference type="Proteomes" id="UP000006039"/>
    </source>
</evidence>
<evidence type="ECO:0000313" key="2">
    <source>
        <dbReference type="EMBL" id="EJT68988.1"/>
    </source>
</evidence>
<dbReference type="VEuPathDB" id="FungiDB:GGTG_13494"/>
<dbReference type="RefSeq" id="XP_009229664.1">
    <property type="nucleotide sequence ID" value="XM_009231400.1"/>
</dbReference>
<reference evidence="2" key="3">
    <citation type="submission" date="2010-09" db="EMBL/GenBank/DDBJ databases">
        <title>Annotation of Gaeumannomyces graminis var. tritici R3-111a-1.</title>
        <authorList>
            <consortium name="The Broad Institute Genome Sequencing Platform"/>
            <person name="Ma L.-J."/>
            <person name="Dead R."/>
            <person name="Young S.K."/>
            <person name="Zeng Q."/>
            <person name="Gargeya S."/>
            <person name="Fitzgerald M."/>
            <person name="Haas B."/>
            <person name="Abouelleil A."/>
            <person name="Alvarado L."/>
            <person name="Arachchi H.M."/>
            <person name="Berlin A."/>
            <person name="Brown A."/>
            <person name="Chapman S.B."/>
            <person name="Chen Z."/>
            <person name="Dunbar C."/>
            <person name="Freedman E."/>
            <person name="Gearin G."/>
            <person name="Gellesch M."/>
            <person name="Goldberg J."/>
            <person name="Griggs A."/>
            <person name="Gujja S."/>
            <person name="Heiman D."/>
            <person name="Howarth C."/>
            <person name="Larson L."/>
            <person name="Lui A."/>
            <person name="MacDonald P.J.P."/>
            <person name="Mehta T."/>
            <person name="Montmayeur A."/>
            <person name="Murphy C."/>
            <person name="Neiman D."/>
            <person name="Pearson M."/>
            <person name="Priest M."/>
            <person name="Roberts A."/>
            <person name="Saif S."/>
            <person name="Shea T."/>
            <person name="Shenoy N."/>
            <person name="Sisk P."/>
            <person name="Stolte C."/>
            <person name="Sykes S."/>
            <person name="Yandava C."/>
            <person name="Wortman J."/>
            <person name="Nusbaum C."/>
            <person name="Birren B."/>
        </authorList>
    </citation>
    <scope>NUCLEOTIDE SEQUENCE</scope>
    <source>
        <strain evidence="2">R3-111a-1</strain>
    </source>
</reference>
<dbReference type="OrthoDB" id="10003767at2759"/>
<accession>J3PJ12</accession>
<dbReference type="Proteomes" id="UP000006039">
    <property type="component" value="Unassembled WGS sequence"/>
</dbReference>
<keyword evidence="4" id="KW-1185">Reference proteome</keyword>
<feature type="region of interest" description="Disordered" evidence="1">
    <location>
        <begin position="46"/>
        <end position="68"/>
    </location>
</feature>
<dbReference type="HOGENOM" id="CLU_1049891_0_0_1"/>
<reference evidence="3" key="4">
    <citation type="journal article" date="2015" name="G3 (Bethesda)">
        <title>Genome sequences of three phytopathogenic species of the Magnaporthaceae family of fungi.</title>
        <authorList>
            <person name="Okagaki L.H."/>
            <person name="Nunes C.C."/>
            <person name="Sailsbery J."/>
            <person name="Clay B."/>
            <person name="Brown D."/>
            <person name="John T."/>
            <person name="Oh Y."/>
            <person name="Young N."/>
            <person name="Fitzgerald M."/>
            <person name="Haas B.J."/>
            <person name="Zeng Q."/>
            <person name="Young S."/>
            <person name="Adiconis X."/>
            <person name="Fan L."/>
            <person name="Levin J.Z."/>
            <person name="Mitchell T.K."/>
            <person name="Okubara P.A."/>
            <person name="Farman M.L."/>
            <person name="Kohn L.M."/>
            <person name="Birren B."/>
            <person name="Ma L.-J."/>
            <person name="Dean R.A."/>
        </authorList>
    </citation>
    <scope>NUCLEOTIDE SEQUENCE</scope>
    <source>
        <strain evidence="3">R3-111a-1</strain>
    </source>
</reference>
<dbReference type="SUPFAM" id="SSF56112">
    <property type="entry name" value="Protein kinase-like (PK-like)"/>
    <property type="match status" value="1"/>
</dbReference>
<reference evidence="2" key="2">
    <citation type="submission" date="2010-07" db="EMBL/GenBank/DDBJ databases">
        <authorList>
            <consortium name="The Broad Institute Genome Sequencing Platform"/>
            <consortium name="Broad Institute Genome Sequencing Center for Infectious Disease"/>
            <person name="Ma L.-J."/>
            <person name="Dead R."/>
            <person name="Young S."/>
            <person name="Zeng Q."/>
            <person name="Koehrsen M."/>
            <person name="Alvarado L."/>
            <person name="Berlin A."/>
            <person name="Chapman S.B."/>
            <person name="Chen Z."/>
            <person name="Freedman E."/>
            <person name="Gellesch M."/>
            <person name="Goldberg J."/>
            <person name="Griggs A."/>
            <person name="Gujja S."/>
            <person name="Heilman E.R."/>
            <person name="Heiman D."/>
            <person name="Hepburn T."/>
            <person name="Howarth C."/>
            <person name="Jen D."/>
            <person name="Larson L."/>
            <person name="Mehta T."/>
            <person name="Neiman D."/>
            <person name="Pearson M."/>
            <person name="Roberts A."/>
            <person name="Saif S."/>
            <person name="Shea T."/>
            <person name="Shenoy N."/>
            <person name="Sisk P."/>
            <person name="Stolte C."/>
            <person name="Sykes S."/>
            <person name="Walk T."/>
            <person name="White J."/>
            <person name="Yandava C."/>
            <person name="Haas B."/>
            <person name="Nusbaum C."/>
            <person name="Birren B."/>
        </authorList>
    </citation>
    <scope>NUCLEOTIDE SEQUENCE</scope>
    <source>
        <strain evidence="2">R3-111a-1</strain>
    </source>
</reference>
<sequence>MACAPACKLGICRRVLWNVAVRVDTSCPRYQFAEATQEMWRARVDAPTTPHSGRTGEISGVDHGGGRKLGPVRQVEHLRICNIVHHTELFKGADASSSSSSSARFQLNHMDLGTQNILVDDNFNFLAVIDWEFAQTAPWQVNHYPFPFPLLRSDESIREALEDPGHVAHKNMAKQAAARAMYVHKFQDAESRVRREGRALAGQGSFAKVLDGEASRIYACFTRLQGSWEQDADRVYEMVKLAFGYDADSAERYLREMDVKLRRIG</sequence>
<organism evidence="2">
    <name type="scientific">Gaeumannomyces tritici (strain R3-111a-1)</name>
    <name type="common">Wheat and barley take-all root rot fungus</name>
    <name type="synonym">Gaeumannomyces graminis var. tritici</name>
    <dbReference type="NCBI Taxonomy" id="644352"/>
    <lineage>
        <taxon>Eukaryota</taxon>
        <taxon>Fungi</taxon>
        <taxon>Dikarya</taxon>
        <taxon>Ascomycota</taxon>
        <taxon>Pezizomycotina</taxon>
        <taxon>Sordariomycetes</taxon>
        <taxon>Sordariomycetidae</taxon>
        <taxon>Magnaporthales</taxon>
        <taxon>Magnaporthaceae</taxon>
        <taxon>Gaeumannomyces</taxon>
    </lineage>
</organism>
<dbReference type="GeneID" id="20353952"/>
<dbReference type="AlphaFoldDB" id="J3PJ12"/>
<protein>
    <submittedName>
        <fullName evidence="2 3">Uncharacterized protein</fullName>
    </submittedName>
</protein>
<reference evidence="4" key="1">
    <citation type="submission" date="2010-07" db="EMBL/GenBank/DDBJ databases">
        <title>The genome sequence of Gaeumannomyces graminis var. tritici strain R3-111a-1.</title>
        <authorList>
            <consortium name="The Broad Institute Genome Sequencing Platform"/>
            <person name="Ma L.-J."/>
            <person name="Dead R."/>
            <person name="Young S."/>
            <person name="Zeng Q."/>
            <person name="Koehrsen M."/>
            <person name="Alvarado L."/>
            <person name="Berlin A."/>
            <person name="Chapman S.B."/>
            <person name="Chen Z."/>
            <person name="Freedman E."/>
            <person name="Gellesch M."/>
            <person name="Goldberg J."/>
            <person name="Griggs A."/>
            <person name="Gujja S."/>
            <person name="Heilman E.R."/>
            <person name="Heiman D."/>
            <person name="Hepburn T."/>
            <person name="Howarth C."/>
            <person name="Jen D."/>
            <person name="Larson L."/>
            <person name="Mehta T."/>
            <person name="Neiman D."/>
            <person name="Pearson M."/>
            <person name="Roberts A."/>
            <person name="Saif S."/>
            <person name="Shea T."/>
            <person name="Shenoy N."/>
            <person name="Sisk P."/>
            <person name="Stolte C."/>
            <person name="Sykes S."/>
            <person name="Walk T."/>
            <person name="White J."/>
            <person name="Yandava C."/>
            <person name="Haas B."/>
            <person name="Nusbaum C."/>
            <person name="Birren B."/>
        </authorList>
    </citation>
    <scope>NUCLEOTIDE SEQUENCE [LARGE SCALE GENOMIC DNA]</scope>
    <source>
        <strain evidence="4">R3-111a-1</strain>
    </source>
</reference>
<dbReference type="InterPro" id="IPR011009">
    <property type="entry name" value="Kinase-like_dom_sf"/>
</dbReference>
<dbReference type="eggNOG" id="ENOG502SI0S">
    <property type="taxonomic scope" value="Eukaryota"/>
</dbReference>
<evidence type="ECO:0000313" key="3">
    <source>
        <dbReference type="EnsemblFungi" id="EJT68988"/>
    </source>
</evidence>
<gene>
    <name evidence="3" type="primary">20353952</name>
    <name evidence="2" type="ORF">GGTG_13494</name>
</gene>
<dbReference type="EMBL" id="GL385408">
    <property type="protein sequence ID" value="EJT68988.1"/>
    <property type="molecule type" value="Genomic_DNA"/>
</dbReference>
<proteinExistence type="predicted"/>
<dbReference type="Gene3D" id="3.90.1200.10">
    <property type="match status" value="1"/>
</dbReference>